<feature type="transmembrane region" description="Helical" evidence="1">
    <location>
        <begin position="12"/>
        <end position="36"/>
    </location>
</feature>
<dbReference type="AlphaFoldDB" id="A0A3E2H671"/>
<name>A0A3E2H671_SCYLI</name>
<dbReference type="InterPro" id="IPR033481">
    <property type="entry name" value="Dni1/Fig1"/>
</dbReference>
<keyword evidence="1" id="KW-0812">Transmembrane</keyword>
<keyword evidence="3" id="KW-1185">Reference proteome</keyword>
<dbReference type="STRING" id="5539.A0A3E2H671"/>
<accession>A0A3E2H671</accession>
<reference evidence="2 3" key="1">
    <citation type="submission" date="2018-05" db="EMBL/GenBank/DDBJ databases">
        <title>Draft genome sequence of Scytalidium lignicola DSM 105466, a ubiquitous saprotrophic fungus.</title>
        <authorList>
            <person name="Buettner E."/>
            <person name="Gebauer A.M."/>
            <person name="Hofrichter M."/>
            <person name="Liers C."/>
            <person name="Kellner H."/>
        </authorList>
    </citation>
    <scope>NUCLEOTIDE SEQUENCE [LARGE SCALE GENOMIC DNA]</scope>
    <source>
        <strain evidence="2 3">DSM 105466</strain>
    </source>
</reference>
<dbReference type="GO" id="GO:0016020">
    <property type="term" value="C:membrane"/>
    <property type="evidence" value="ECO:0007669"/>
    <property type="project" value="InterPro"/>
</dbReference>
<proteinExistence type="predicted"/>
<dbReference type="PROSITE" id="PS51257">
    <property type="entry name" value="PROKAR_LIPOPROTEIN"/>
    <property type="match status" value="1"/>
</dbReference>
<evidence type="ECO:0000313" key="2">
    <source>
        <dbReference type="EMBL" id="RFU28905.1"/>
    </source>
</evidence>
<dbReference type="Pfam" id="PF12351">
    <property type="entry name" value="Fig1"/>
    <property type="match status" value="1"/>
</dbReference>
<feature type="non-terminal residue" evidence="2">
    <location>
        <position position="1"/>
    </location>
</feature>
<evidence type="ECO:0000313" key="3">
    <source>
        <dbReference type="Proteomes" id="UP000258309"/>
    </source>
</evidence>
<feature type="transmembrane region" description="Helical" evidence="1">
    <location>
        <begin position="125"/>
        <end position="150"/>
    </location>
</feature>
<protein>
    <submittedName>
        <fullName evidence="2">Uncharacterized protein</fullName>
    </submittedName>
</protein>
<feature type="transmembrane region" description="Helical" evidence="1">
    <location>
        <begin position="171"/>
        <end position="194"/>
    </location>
</feature>
<keyword evidence="1" id="KW-1133">Transmembrane helix</keyword>
<sequence length="261" mass="28242">MKDIAAIPQFKIAIHLLVIPIILFCALSITGCVSTSPGIPSIYLFKLEPSTNGTLSPRSDSDSSASISVSYFGLCLKQGSHNTCLFSSGSSLKDVSKSLNATASGSGMPKSIESLLQPALDLQSQVFTCMLGVAGLIFFIGLIFLGILNFSLYRTRTMEFKPMNLIRRHNALRQASMALIWISNGFAFAGTYAVMQSLDALRVQSKYWLEGADISTGTTVLVLHWFTLVFILIFTAGISAIHRSRSCDLQPSKEGLPYPAA</sequence>
<keyword evidence="1" id="KW-0472">Membrane</keyword>
<comment type="caution">
    <text evidence="2">The sequence shown here is derived from an EMBL/GenBank/DDBJ whole genome shotgun (WGS) entry which is preliminary data.</text>
</comment>
<feature type="transmembrane region" description="Helical" evidence="1">
    <location>
        <begin position="214"/>
        <end position="236"/>
    </location>
</feature>
<dbReference type="OrthoDB" id="3524679at2759"/>
<dbReference type="Proteomes" id="UP000258309">
    <property type="component" value="Unassembled WGS sequence"/>
</dbReference>
<organism evidence="2 3">
    <name type="scientific">Scytalidium lignicola</name>
    <name type="common">Hyphomycete</name>
    <dbReference type="NCBI Taxonomy" id="5539"/>
    <lineage>
        <taxon>Eukaryota</taxon>
        <taxon>Fungi</taxon>
        <taxon>Dikarya</taxon>
        <taxon>Ascomycota</taxon>
        <taxon>Pezizomycotina</taxon>
        <taxon>Leotiomycetes</taxon>
        <taxon>Leotiomycetes incertae sedis</taxon>
        <taxon>Scytalidium</taxon>
    </lineage>
</organism>
<dbReference type="EMBL" id="NCSJ02000146">
    <property type="protein sequence ID" value="RFU28905.1"/>
    <property type="molecule type" value="Genomic_DNA"/>
</dbReference>
<evidence type="ECO:0000256" key="1">
    <source>
        <dbReference type="SAM" id="Phobius"/>
    </source>
</evidence>
<feature type="non-terminal residue" evidence="2">
    <location>
        <position position="261"/>
    </location>
</feature>
<gene>
    <name evidence="2" type="ORF">B7463_g7414</name>
</gene>
<dbReference type="OMA" id="LQWMAFG"/>